<proteinExistence type="predicted"/>
<dbReference type="KEGG" id="nli:G3M70_14105"/>
<accession>A0A7T0G107</accession>
<sequence length="99" mass="11319">MKTKINSFLKVALILMLVGIWSSEILNYSIVGQVKAQDEPFVNPEDVFDQYMESFDREQTVLERESNKQTTRESIVEDIVIEAEMSNPEHTDGTPLTIP</sequence>
<dbReference type="EMBL" id="CP048685">
    <property type="protein sequence ID" value="QPJ62944.1"/>
    <property type="molecule type" value="Genomic_DNA"/>
</dbReference>
<gene>
    <name evidence="1" type="ORF">G3M70_14105</name>
</gene>
<evidence type="ECO:0000313" key="1">
    <source>
        <dbReference type="EMBL" id="QPJ62944.1"/>
    </source>
</evidence>
<dbReference type="Proteomes" id="UP000594688">
    <property type="component" value="Chromosome"/>
</dbReference>
<dbReference type="AlphaFoldDB" id="A0A7T0G107"/>
<reference evidence="1 2" key="1">
    <citation type="submission" date="2020-02" db="EMBL/GenBank/DDBJ databases">
        <title>Genomic and physiological characterization of two novel Nitrospinaceae genera.</title>
        <authorList>
            <person name="Mueller A.J."/>
            <person name="Jung M.-Y."/>
            <person name="Strachan C.R."/>
            <person name="Herbold C.W."/>
            <person name="Kirkegaard R.H."/>
            <person name="Daims H."/>
        </authorList>
    </citation>
    <scope>NUCLEOTIDE SEQUENCE [LARGE SCALE GENOMIC DNA]</scope>
    <source>
        <strain evidence="1">EB</strain>
    </source>
</reference>
<protein>
    <submittedName>
        <fullName evidence="1">Uncharacterized protein</fullName>
    </submittedName>
</protein>
<name>A0A7T0G107_9BACT</name>
<organism evidence="1 2">
    <name type="scientific">Candidatus Nitronauta litoralis</name>
    <dbReference type="NCBI Taxonomy" id="2705533"/>
    <lineage>
        <taxon>Bacteria</taxon>
        <taxon>Pseudomonadati</taxon>
        <taxon>Nitrospinota/Tectimicrobiota group</taxon>
        <taxon>Nitrospinota</taxon>
        <taxon>Nitrospinia</taxon>
        <taxon>Nitrospinales</taxon>
        <taxon>Nitrospinaceae</taxon>
        <taxon>Candidatus Nitronauta</taxon>
    </lineage>
</organism>
<evidence type="ECO:0000313" key="2">
    <source>
        <dbReference type="Proteomes" id="UP000594688"/>
    </source>
</evidence>